<name>A0A4C2A1W0_EUMVA</name>
<reference evidence="2 3" key="1">
    <citation type="journal article" date="2019" name="Commun. Biol.">
        <title>The bagworm genome reveals a unique fibroin gene that provides high tensile strength.</title>
        <authorList>
            <person name="Kono N."/>
            <person name="Nakamura H."/>
            <person name="Ohtoshi R."/>
            <person name="Tomita M."/>
            <person name="Numata K."/>
            <person name="Arakawa K."/>
        </authorList>
    </citation>
    <scope>NUCLEOTIDE SEQUENCE [LARGE SCALE GENOMIC DNA]</scope>
</reference>
<organism evidence="2 3">
    <name type="scientific">Eumeta variegata</name>
    <name type="common">Bagworm moth</name>
    <name type="synonym">Eumeta japonica</name>
    <dbReference type="NCBI Taxonomy" id="151549"/>
    <lineage>
        <taxon>Eukaryota</taxon>
        <taxon>Metazoa</taxon>
        <taxon>Ecdysozoa</taxon>
        <taxon>Arthropoda</taxon>
        <taxon>Hexapoda</taxon>
        <taxon>Insecta</taxon>
        <taxon>Pterygota</taxon>
        <taxon>Neoptera</taxon>
        <taxon>Endopterygota</taxon>
        <taxon>Lepidoptera</taxon>
        <taxon>Glossata</taxon>
        <taxon>Ditrysia</taxon>
        <taxon>Tineoidea</taxon>
        <taxon>Psychidae</taxon>
        <taxon>Oiketicinae</taxon>
        <taxon>Eumeta</taxon>
    </lineage>
</organism>
<keyword evidence="3" id="KW-1185">Reference proteome</keyword>
<protein>
    <submittedName>
        <fullName evidence="2">Uncharacterized protein</fullName>
    </submittedName>
</protein>
<comment type="caution">
    <text evidence="2">The sequence shown here is derived from an EMBL/GenBank/DDBJ whole genome shotgun (WGS) entry which is preliminary data.</text>
</comment>
<dbReference type="Proteomes" id="UP000299102">
    <property type="component" value="Unassembled WGS sequence"/>
</dbReference>
<evidence type="ECO:0000256" key="1">
    <source>
        <dbReference type="SAM" id="MobiDB-lite"/>
    </source>
</evidence>
<accession>A0A4C2A1W0</accession>
<feature type="region of interest" description="Disordered" evidence="1">
    <location>
        <begin position="1"/>
        <end position="65"/>
    </location>
</feature>
<dbReference type="AlphaFoldDB" id="A0A4C2A1W0"/>
<evidence type="ECO:0000313" key="3">
    <source>
        <dbReference type="Proteomes" id="UP000299102"/>
    </source>
</evidence>
<sequence length="129" mass="14069">MLTELRALTNRACHPKEKAEQRQPGQEQARVRGRVASGGFTPEKGGGRRVPRAPPGTRRPPSADILDPCPSASASCFILDKATPSETLRRLRARCETFRFSVGMEECTVAASTCDVAEPYSVENYFSGL</sequence>
<gene>
    <name evidence="2" type="ORF">EVAR_66882_1</name>
</gene>
<proteinExistence type="predicted"/>
<evidence type="ECO:0000313" key="2">
    <source>
        <dbReference type="EMBL" id="GBP93193.1"/>
    </source>
</evidence>
<dbReference type="EMBL" id="BGZK01002348">
    <property type="protein sequence ID" value="GBP93193.1"/>
    <property type="molecule type" value="Genomic_DNA"/>
</dbReference>